<evidence type="ECO:0000313" key="2">
    <source>
        <dbReference type="EMBL" id="GLL11379.1"/>
    </source>
</evidence>
<proteinExistence type="predicted"/>
<keyword evidence="3" id="KW-1185">Reference proteome</keyword>
<organism evidence="2 3">
    <name type="scientific">Pseudonocardia halophobica</name>
    <dbReference type="NCBI Taxonomy" id="29401"/>
    <lineage>
        <taxon>Bacteria</taxon>
        <taxon>Bacillati</taxon>
        <taxon>Actinomycetota</taxon>
        <taxon>Actinomycetes</taxon>
        <taxon>Pseudonocardiales</taxon>
        <taxon>Pseudonocardiaceae</taxon>
        <taxon>Pseudonocardia</taxon>
    </lineage>
</organism>
<evidence type="ECO:0000256" key="1">
    <source>
        <dbReference type="SAM" id="MobiDB-lite"/>
    </source>
</evidence>
<feature type="compositionally biased region" description="Pro residues" evidence="1">
    <location>
        <begin position="1"/>
        <end position="21"/>
    </location>
</feature>
<dbReference type="RefSeq" id="WP_156067635.1">
    <property type="nucleotide sequence ID" value="NZ_BAAAUZ010000042.1"/>
</dbReference>
<reference evidence="2" key="2">
    <citation type="submission" date="2023-01" db="EMBL/GenBank/DDBJ databases">
        <authorList>
            <person name="Sun Q."/>
            <person name="Evtushenko L."/>
        </authorList>
    </citation>
    <scope>NUCLEOTIDE SEQUENCE</scope>
    <source>
        <strain evidence="2">VKM Ac-1069</strain>
    </source>
</reference>
<evidence type="ECO:0000313" key="3">
    <source>
        <dbReference type="Proteomes" id="UP001143463"/>
    </source>
</evidence>
<feature type="region of interest" description="Disordered" evidence="1">
    <location>
        <begin position="1"/>
        <end position="47"/>
    </location>
</feature>
<sequence>MSPTPDPFPPLPPAPPHPAGRPCPHLCTPDCTADPDETGPGRPEDGC</sequence>
<protein>
    <submittedName>
        <fullName evidence="2">Uncharacterized protein</fullName>
    </submittedName>
</protein>
<dbReference type="AlphaFoldDB" id="A0A9W6L5E0"/>
<comment type="caution">
    <text evidence="2">The sequence shown here is derived from an EMBL/GenBank/DDBJ whole genome shotgun (WGS) entry which is preliminary data.</text>
</comment>
<gene>
    <name evidence="2" type="ORF">GCM10017577_25200</name>
</gene>
<accession>A0A9W6L5E0</accession>
<dbReference type="EMBL" id="BSFQ01000008">
    <property type="protein sequence ID" value="GLL11379.1"/>
    <property type="molecule type" value="Genomic_DNA"/>
</dbReference>
<dbReference type="Proteomes" id="UP001143463">
    <property type="component" value="Unassembled WGS sequence"/>
</dbReference>
<reference evidence="2" key="1">
    <citation type="journal article" date="2014" name="Int. J. Syst. Evol. Microbiol.">
        <title>Complete genome sequence of Corynebacterium casei LMG S-19264T (=DSM 44701T), isolated from a smear-ripened cheese.</title>
        <authorList>
            <consortium name="US DOE Joint Genome Institute (JGI-PGF)"/>
            <person name="Walter F."/>
            <person name="Albersmeier A."/>
            <person name="Kalinowski J."/>
            <person name="Ruckert C."/>
        </authorList>
    </citation>
    <scope>NUCLEOTIDE SEQUENCE</scope>
    <source>
        <strain evidence="2">VKM Ac-1069</strain>
    </source>
</reference>
<name>A0A9W6L5E0_9PSEU</name>